<gene>
    <name evidence="4" type="ORF">Val02_67220</name>
</gene>
<dbReference type="GO" id="GO:0032259">
    <property type="term" value="P:methylation"/>
    <property type="evidence" value="ECO:0007669"/>
    <property type="project" value="UniProtKB-KW"/>
</dbReference>
<keyword evidence="2" id="KW-0808">Transferase</keyword>
<dbReference type="GO" id="GO:0008168">
    <property type="term" value="F:methyltransferase activity"/>
    <property type="evidence" value="ECO:0007669"/>
    <property type="project" value="UniProtKB-KW"/>
</dbReference>
<feature type="domain" description="Methyltransferase" evidence="3">
    <location>
        <begin position="45"/>
        <end position="133"/>
    </location>
</feature>
<proteinExistence type="predicted"/>
<sequence length="265" mass="29212">MTGRWEPDLYRGTAAYYADGRMPYPAAIATALRDLVGLDGRGRLLDVGCGPGPVTRLLAPMFEAAVGVDPDPEMLAEAARRTGDARVTWHRARAEELPDGLGVFRMVTFAQSFHWMDRLLVARNVRSMIEPGGVWVHVGATTHQGVEGDDPLPRPRVPHAAIRALIAEYLGPPRQRPPLGPEEEVMRAAGYGGPRRLTVGGDEIMIRTSDQVVAAVHSLSFATPHLFGERRHEFESDLRRLLLAASPEGLFAERTRDVELVVWTR</sequence>
<dbReference type="PANTHER" id="PTHR44942">
    <property type="entry name" value="METHYLTRANSF_11 DOMAIN-CONTAINING PROTEIN"/>
    <property type="match status" value="1"/>
</dbReference>
<organism evidence="4 5">
    <name type="scientific">Virgisporangium aliadipatigenens</name>
    <dbReference type="NCBI Taxonomy" id="741659"/>
    <lineage>
        <taxon>Bacteria</taxon>
        <taxon>Bacillati</taxon>
        <taxon>Actinomycetota</taxon>
        <taxon>Actinomycetes</taxon>
        <taxon>Micromonosporales</taxon>
        <taxon>Micromonosporaceae</taxon>
        <taxon>Virgisporangium</taxon>
    </lineage>
</organism>
<dbReference type="Gene3D" id="3.40.50.150">
    <property type="entry name" value="Vaccinia Virus protein VP39"/>
    <property type="match status" value="1"/>
</dbReference>
<protein>
    <submittedName>
        <fullName evidence="4">Methyltransferase</fullName>
    </submittedName>
</protein>
<evidence type="ECO:0000259" key="3">
    <source>
        <dbReference type="Pfam" id="PF13649"/>
    </source>
</evidence>
<dbReference type="SUPFAM" id="SSF53335">
    <property type="entry name" value="S-adenosyl-L-methionine-dependent methyltransferases"/>
    <property type="match status" value="1"/>
</dbReference>
<dbReference type="RefSeq" id="WP_239153533.1">
    <property type="nucleotide sequence ID" value="NZ_BOPF01000031.1"/>
</dbReference>
<dbReference type="InterPro" id="IPR041698">
    <property type="entry name" value="Methyltransf_25"/>
</dbReference>
<dbReference type="PANTHER" id="PTHR44942:SF4">
    <property type="entry name" value="METHYLTRANSFERASE TYPE 11 DOMAIN-CONTAINING PROTEIN"/>
    <property type="match status" value="1"/>
</dbReference>
<dbReference type="CDD" id="cd02440">
    <property type="entry name" value="AdoMet_MTases"/>
    <property type="match status" value="1"/>
</dbReference>
<keyword evidence="5" id="KW-1185">Reference proteome</keyword>
<evidence type="ECO:0000256" key="1">
    <source>
        <dbReference type="ARBA" id="ARBA00022603"/>
    </source>
</evidence>
<dbReference type="InterPro" id="IPR029063">
    <property type="entry name" value="SAM-dependent_MTases_sf"/>
</dbReference>
<dbReference type="Proteomes" id="UP000619260">
    <property type="component" value="Unassembled WGS sequence"/>
</dbReference>
<evidence type="ECO:0000313" key="5">
    <source>
        <dbReference type="Proteomes" id="UP000619260"/>
    </source>
</evidence>
<reference evidence="4" key="1">
    <citation type="submission" date="2021-01" db="EMBL/GenBank/DDBJ databases">
        <title>Whole genome shotgun sequence of Virgisporangium aliadipatigenens NBRC 105644.</title>
        <authorList>
            <person name="Komaki H."/>
            <person name="Tamura T."/>
        </authorList>
    </citation>
    <scope>NUCLEOTIDE SEQUENCE</scope>
    <source>
        <strain evidence="4">NBRC 105644</strain>
    </source>
</reference>
<evidence type="ECO:0000313" key="4">
    <source>
        <dbReference type="EMBL" id="GIJ49836.1"/>
    </source>
</evidence>
<comment type="caution">
    <text evidence="4">The sequence shown here is derived from an EMBL/GenBank/DDBJ whole genome shotgun (WGS) entry which is preliminary data.</text>
</comment>
<dbReference type="Pfam" id="PF13649">
    <property type="entry name" value="Methyltransf_25"/>
    <property type="match status" value="1"/>
</dbReference>
<evidence type="ECO:0000256" key="2">
    <source>
        <dbReference type="ARBA" id="ARBA00022679"/>
    </source>
</evidence>
<dbReference type="AlphaFoldDB" id="A0A8J3YU38"/>
<dbReference type="InterPro" id="IPR051052">
    <property type="entry name" value="Diverse_substrate_MTase"/>
</dbReference>
<name>A0A8J3YU38_9ACTN</name>
<accession>A0A8J3YU38</accession>
<keyword evidence="1 4" id="KW-0489">Methyltransferase</keyword>
<dbReference type="EMBL" id="BOPF01000031">
    <property type="protein sequence ID" value="GIJ49836.1"/>
    <property type="molecule type" value="Genomic_DNA"/>
</dbReference>